<dbReference type="InterPro" id="IPR050109">
    <property type="entry name" value="HTH-type_TetR-like_transc_reg"/>
</dbReference>
<dbReference type="InterPro" id="IPR001647">
    <property type="entry name" value="HTH_TetR"/>
</dbReference>
<comment type="caution">
    <text evidence="6">The sequence shown here is derived from an EMBL/GenBank/DDBJ whole genome shotgun (WGS) entry which is preliminary data.</text>
</comment>
<dbReference type="OrthoDB" id="9798857at2"/>
<name>A0A512HMY0_9HYPH</name>
<reference evidence="6 7" key="1">
    <citation type="submission" date="2019-07" db="EMBL/GenBank/DDBJ databases">
        <title>Whole genome shotgun sequence of Rhizobium naphthalenivorans NBRC 107585.</title>
        <authorList>
            <person name="Hosoyama A."/>
            <person name="Uohara A."/>
            <person name="Ohji S."/>
            <person name="Ichikawa N."/>
        </authorList>
    </citation>
    <scope>NUCLEOTIDE SEQUENCE [LARGE SCALE GENOMIC DNA]</scope>
    <source>
        <strain evidence="6 7">NBRC 107585</strain>
    </source>
</reference>
<dbReference type="GO" id="GO:0003700">
    <property type="term" value="F:DNA-binding transcription factor activity"/>
    <property type="evidence" value="ECO:0007669"/>
    <property type="project" value="TreeGrafter"/>
</dbReference>
<dbReference type="PANTHER" id="PTHR30055">
    <property type="entry name" value="HTH-TYPE TRANSCRIPTIONAL REGULATOR RUTR"/>
    <property type="match status" value="1"/>
</dbReference>
<dbReference type="PANTHER" id="PTHR30055:SF240">
    <property type="entry name" value="HTH-TYPE TRANSCRIPTIONAL REGULATOR ACRR"/>
    <property type="match status" value="1"/>
</dbReference>
<dbReference type="GO" id="GO:0000976">
    <property type="term" value="F:transcription cis-regulatory region binding"/>
    <property type="evidence" value="ECO:0007669"/>
    <property type="project" value="TreeGrafter"/>
</dbReference>
<feature type="DNA-binding region" description="H-T-H motif" evidence="4">
    <location>
        <begin position="32"/>
        <end position="51"/>
    </location>
</feature>
<dbReference type="PROSITE" id="PS01081">
    <property type="entry name" value="HTH_TETR_1"/>
    <property type="match status" value="1"/>
</dbReference>
<keyword evidence="3" id="KW-0804">Transcription</keyword>
<dbReference type="InterPro" id="IPR023772">
    <property type="entry name" value="DNA-bd_HTH_TetR-type_CS"/>
</dbReference>
<evidence type="ECO:0000259" key="5">
    <source>
        <dbReference type="PROSITE" id="PS50977"/>
    </source>
</evidence>
<protein>
    <submittedName>
        <fullName evidence="6">TetR family transcriptional regulator</fullName>
    </submittedName>
</protein>
<dbReference type="PROSITE" id="PS50977">
    <property type="entry name" value="HTH_TETR_2"/>
    <property type="match status" value="1"/>
</dbReference>
<accession>A0A512HMY0</accession>
<gene>
    <name evidence="6" type="ORF">RNA01_36820</name>
</gene>
<evidence type="ECO:0000313" key="7">
    <source>
        <dbReference type="Proteomes" id="UP000321717"/>
    </source>
</evidence>
<dbReference type="Pfam" id="PF00440">
    <property type="entry name" value="TetR_N"/>
    <property type="match status" value="1"/>
</dbReference>
<dbReference type="PRINTS" id="PR00455">
    <property type="entry name" value="HTHTETR"/>
</dbReference>
<evidence type="ECO:0000256" key="2">
    <source>
        <dbReference type="ARBA" id="ARBA00023125"/>
    </source>
</evidence>
<dbReference type="SUPFAM" id="SSF46689">
    <property type="entry name" value="Homeodomain-like"/>
    <property type="match status" value="1"/>
</dbReference>
<keyword evidence="1" id="KW-0805">Transcription regulation</keyword>
<dbReference type="Gene3D" id="1.10.357.10">
    <property type="entry name" value="Tetracycline Repressor, domain 2"/>
    <property type="match status" value="1"/>
</dbReference>
<proteinExistence type="predicted"/>
<evidence type="ECO:0000256" key="1">
    <source>
        <dbReference type="ARBA" id="ARBA00023015"/>
    </source>
</evidence>
<sequence>MKRTKEEAAETKRQILKAAELLFLEQGYETVTLDEIATASSVSRGAVHFHFVNKAGLLYALRDDAQLPLQELAVGLDCNATVDPLLLLGQTISAMFYELHSDERRRGLIRLMMHLDLTDTKADMRAHDSYKAIERIFIEANRHHALAPPWTPKSAASAVSAVVVGILEEWALARSEFPLVPYGQDLVRMVLRGFANPCA</sequence>
<keyword evidence="2 4" id="KW-0238">DNA-binding</keyword>
<dbReference type="InterPro" id="IPR036271">
    <property type="entry name" value="Tet_transcr_reg_TetR-rel_C_sf"/>
</dbReference>
<keyword evidence="7" id="KW-1185">Reference proteome</keyword>
<dbReference type="Proteomes" id="UP000321717">
    <property type="component" value="Unassembled WGS sequence"/>
</dbReference>
<evidence type="ECO:0000313" key="6">
    <source>
        <dbReference type="EMBL" id="GEO86750.1"/>
    </source>
</evidence>
<dbReference type="InterPro" id="IPR009057">
    <property type="entry name" value="Homeodomain-like_sf"/>
</dbReference>
<evidence type="ECO:0000256" key="4">
    <source>
        <dbReference type="PROSITE-ProRule" id="PRU00335"/>
    </source>
</evidence>
<evidence type="ECO:0000256" key="3">
    <source>
        <dbReference type="ARBA" id="ARBA00023163"/>
    </source>
</evidence>
<dbReference type="EMBL" id="BJZP01000023">
    <property type="protein sequence ID" value="GEO86750.1"/>
    <property type="molecule type" value="Genomic_DNA"/>
</dbReference>
<dbReference type="RefSeq" id="WP_147181637.1">
    <property type="nucleotide sequence ID" value="NZ_BJZP01000023.1"/>
</dbReference>
<dbReference type="AlphaFoldDB" id="A0A512HMY0"/>
<feature type="domain" description="HTH tetR-type" evidence="5">
    <location>
        <begin position="9"/>
        <end position="69"/>
    </location>
</feature>
<dbReference type="SUPFAM" id="SSF48498">
    <property type="entry name" value="Tetracyclin repressor-like, C-terminal domain"/>
    <property type="match status" value="1"/>
</dbReference>
<organism evidence="6 7">
    <name type="scientific">Ciceribacter naphthalenivorans</name>
    <dbReference type="NCBI Taxonomy" id="1118451"/>
    <lineage>
        <taxon>Bacteria</taxon>
        <taxon>Pseudomonadati</taxon>
        <taxon>Pseudomonadota</taxon>
        <taxon>Alphaproteobacteria</taxon>
        <taxon>Hyphomicrobiales</taxon>
        <taxon>Rhizobiaceae</taxon>
        <taxon>Ciceribacter</taxon>
    </lineage>
</organism>